<dbReference type="AlphaFoldDB" id="A0A9D2FQ45"/>
<dbReference type="EMBL" id="DXBG01000024">
    <property type="protein sequence ID" value="HIZ64465.1"/>
    <property type="molecule type" value="Genomic_DNA"/>
</dbReference>
<sequence>IGSECYNPNSYDGWNDVEGCEFRYPISIRTQSGDFTKVKTNINTTPLLSKEDITPDSIKYMKYKFGSNELFIGLGIIKALEFLERTYGLDFNELAKQQNISTTTKRP</sequence>
<name>A0A9D2FQ45_9FIRM</name>
<reference evidence="1" key="2">
    <citation type="submission" date="2021-04" db="EMBL/GenBank/DDBJ databases">
        <authorList>
            <person name="Gilroy R."/>
        </authorList>
    </citation>
    <scope>NUCLEOTIDE SEQUENCE</scope>
    <source>
        <strain evidence="1">1068</strain>
    </source>
</reference>
<feature type="non-terminal residue" evidence="1">
    <location>
        <position position="1"/>
    </location>
</feature>
<accession>A0A9D2FQ45</accession>
<gene>
    <name evidence="1" type="ORF">H9809_00940</name>
</gene>
<dbReference type="Proteomes" id="UP000824056">
    <property type="component" value="Unassembled WGS sequence"/>
</dbReference>
<organism evidence="1 2">
    <name type="scientific">Candidatus Blautia pullicola</name>
    <dbReference type="NCBI Taxonomy" id="2838498"/>
    <lineage>
        <taxon>Bacteria</taxon>
        <taxon>Bacillati</taxon>
        <taxon>Bacillota</taxon>
        <taxon>Clostridia</taxon>
        <taxon>Lachnospirales</taxon>
        <taxon>Lachnospiraceae</taxon>
        <taxon>Blautia</taxon>
    </lineage>
</organism>
<evidence type="ECO:0000313" key="1">
    <source>
        <dbReference type="EMBL" id="HIZ64465.1"/>
    </source>
</evidence>
<reference evidence="1" key="1">
    <citation type="journal article" date="2021" name="PeerJ">
        <title>Extensive microbial diversity within the chicken gut microbiome revealed by metagenomics and culture.</title>
        <authorList>
            <person name="Gilroy R."/>
            <person name="Ravi A."/>
            <person name="Getino M."/>
            <person name="Pursley I."/>
            <person name="Horton D.L."/>
            <person name="Alikhan N.F."/>
            <person name="Baker D."/>
            <person name="Gharbi K."/>
            <person name="Hall N."/>
            <person name="Watson M."/>
            <person name="Adriaenssens E.M."/>
            <person name="Foster-Nyarko E."/>
            <person name="Jarju S."/>
            <person name="Secka A."/>
            <person name="Antonio M."/>
            <person name="Oren A."/>
            <person name="Chaudhuri R.R."/>
            <person name="La Ragione R."/>
            <person name="Hildebrand F."/>
            <person name="Pallen M.J."/>
        </authorList>
    </citation>
    <scope>NUCLEOTIDE SEQUENCE</scope>
    <source>
        <strain evidence="1">1068</strain>
    </source>
</reference>
<proteinExistence type="predicted"/>
<protein>
    <submittedName>
        <fullName evidence="1">Uncharacterized protein</fullName>
    </submittedName>
</protein>
<comment type="caution">
    <text evidence="1">The sequence shown here is derived from an EMBL/GenBank/DDBJ whole genome shotgun (WGS) entry which is preliminary data.</text>
</comment>
<evidence type="ECO:0000313" key="2">
    <source>
        <dbReference type="Proteomes" id="UP000824056"/>
    </source>
</evidence>